<dbReference type="Pfam" id="PF00646">
    <property type="entry name" value="F-box"/>
    <property type="match status" value="1"/>
</dbReference>
<dbReference type="PROSITE" id="PS50181">
    <property type="entry name" value="FBOX"/>
    <property type="match status" value="1"/>
</dbReference>
<evidence type="ECO:0000259" key="1">
    <source>
        <dbReference type="PROSITE" id="PS50181"/>
    </source>
</evidence>
<dbReference type="Proteomes" id="UP001432027">
    <property type="component" value="Unassembled WGS sequence"/>
</dbReference>
<evidence type="ECO:0000313" key="2">
    <source>
        <dbReference type="EMBL" id="GMS91110.1"/>
    </source>
</evidence>
<accession>A0AAV5TEJ8</accession>
<dbReference type="InterPro" id="IPR001810">
    <property type="entry name" value="F-box_dom"/>
</dbReference>
<dbReference type="EMBL" id="BTSX01000003">
    <property type="protein sequence ID" value="GMS91110.1"/>
    <property type="molecule type" value="Genomic_DNA"/>
</dbReference>
<sequence length="336" mass="38409">MSISSLSEKVMNVMNFSNDRKQHASSTTCLLSLPDVFLHELMKTVEIKDRLRLRLTSRAFEKLVADSKTGYFEHGRLFDYFENRSNKRKLALDIGDGHFTGIESTEEGFEQFLNDFNRICCGISLGTFEVHLDDISSPNLVRKLTHKFNIDRLMIRVGALSTLERARQLFPEYPRCKHELVVTFLPNSETLLILRKMGEIHFDLLSYAITTEELIDFLSFSSIVQVRYLESVTLNKLKTVIEIISADTRPREASFCVKCMSAESLLADFGFARAPNTGDVNGECEVINCTKWSDGYIGLELRFKNCHIHIRGFIWSEGDWIASIAIANHYPTLVTR</sequence>
<dbReference type="AlphaFoldDB" id="A0AAV5TEJ8"/>
<evidence type="ECO:0000313" key="3">
    <source>
        <dbReference type="Proteomes" id="UP001432027"/>
    </source>
</evidence>
<reference evidence="2" key="1">
    <citation type="submission" date="2023-10" db="EMBL/GenBank/DDBJ databases">
        <title>Genome assembly of Pristionchus species.</title>
        <authorList>
            <person name="Yoshida K."/>
            <person name="Sommer R.J."/>
        </authorList>
    </citation>
    <scope>NUCLEOTIDE SEQUENCE</scope>
    <source>
        <strain evidence="2">RS0144</strain>
    </source>
</reference>
<keyword evidence="3" id="KW-1185">Reference proteome</keyword>
<gene>
    <name evidence="2" type="ORF">PENTCL1PPCAC_13285</name>
</gene>
<proteinExistence type="predicted"/>
<feature type="domain" description="F-box" evidence="1">
    <location>
        <begin position="27"/>
        <end position="75"/>
    </location>
</feature>
<dbReference type="SMART" id="SM00256">
    <property type="entry name" value="FBOX"/>
    <property type="match status" value="1"/>
</dbReference>
<protein>
    <recommendedName>
        <fullName evidence="1">F-box domain-containing protein</fullName>
    </recommendedName>
</protein>
<name>A0AAV5TEJ8_9BILA</name>
<comment type="caution">
    <text evidence="2">The sequence shown here is derived from an EMBL/GenBank/DDBJ whole genome shotgun (WGS) entry which is preliminary data.</text>
</comment>
<organism evidence="2 3">
    <name type="scientific">Pristionchus entomophagus</name>
    <dbReference type="NCBI Taxonomy" id="358040"/>
    <lineage>
        <taxon>Eukaryota</taxon>
        <taxon>Metazoa</taxon>
        <taxon>Ecdysozoa</taxon>
        <taxon>Nematoda</taxon>
        <taxon>Chromadorea</taxon>
        <taxon>Rhabditida</taxon>
        <taxon>Rhabditina</taxon>
        <taxon>Diplogasteromorpha</taxon>
        <taxon>Diplogasteroidea</taxon>
        <taxon>Neodiplogasteridae</taxon>
        <taxon>Pristionchus</taxon>
    </lineage>
</organism>